<proteinExistence type="inferred from homology"/>
<dbReference type="InterPro" id="IPR044855">
    <property type="entry name" value="CoA-Trfase_III_dom3_sf"/>
</dbReference>
<evidence type="ECO:0000256" key="1">
    <source>
        <dbReference type="ARBA" id="ARBA00008383"/>
    </source>
</evidence>
<evidence type="ECO:0000313" key="3">
    <source>
        <dbReference type="EMBL" id="OYN79260.1"/>
    </source>
</evidence>
<dbReference type="InterPro" id="IPR003673">
    <property type="entry name" value="CoA-Trfase_fam_III"/>
</dbReference>
<sequence>MVSPLSGIRVLEIGDRIATAYCGKLLRDAGADVVMVEPPPGHRLRRYRPVGVQESAGDSPFFSFLAGGKRSVTSATVPRELLEWADVAILGATPAEATALGLGSDEIARCTAEVITVSDFGWAGPWTELPATEFTLQAWCGSTGSRGEPDRPPIAVGGDLGEFIAGSYAAFFALAAYRGGGSFDLSVLEAMTTSMQVFSWLRKELMLLEVLGRTTEVPSVERAQDGYVGISMATAQQWQDFCAMVECPDLADVPELRFQVGRWEQRDLIRARTADFFATHTVAEIVELAALFRIPMTAIGNGETLSEMDHFVARGSFLDHPAGFRAPGPPWRMSRTPPLPPALPPALSDTGVVGIWPLRERQPARSSLPLDGVRVVDLTAFWAGPSATHLLAMLGADVVKIESVQRPDGMRFAGGFREDVERWWEYSWVFHGVNSGKRSVTLDLGSEDGRTLFGRLVAEADVVIENFTPRVMENFGLGDEQLRGFNEQIIEVRMPGFGLDGPWRDRVGFAMTMEQLAGLAWLTGYPDGLPTAPRGACDPLAGVHAAFLTLAALEHRRRTGQGQLIEVPMIDVVLNASALQVIERDAAGVLLTRQGNRGHEFAVQNVYACAGDDQWIAVSVRHDGDWQALKAVLGQPMWTHGVDYTAEEADVIDGHLAGWLKDQARDEAVTALLTAGIPAAPVVQPPEVIDNPALRARGFFQPIDHPLCGPLPYSRPPVTGHFVTSAAPLLGQHNAEILGGSLGLTDHELDRLADGDVIGTWPLGL</sequence>
<dbReference type="SUPFAM" id="SSF89796">
    <property type="entry name" value="CoA-transferase family III (CaiB/BaiF)"/>
    <property type="match status" value="2"/>
</dbReference>
<dbReference type="PANTHER" id="PTHR48228:SF6">
    <property type="entry name" value="L-CARNITINE COA-TRANSFERASE"/>
    <property type="match status" value="1"/>
</dbReference>
<dbReference type="InterPro" id="IPR050509">
    <property type="entry name" value="CoA-transferase_III"/>
</dbReference>
<dbReference type="Proteomes" id="UP000216063">
    <property type="component" value="Unassembled WGS sequence"/>
</dbReference>
<dbReference type="Gene3D" id="3.40.50.10540">
    <property type="entry name" value="Crotonobetainyl-coa:carnitine coa-transferase, domain 1"/>
    <property type="match status" value="2"/>
</dbReference>
<reference evidence="3 4" key="1">
    <citation type="submission" date="2017-07" db="EMBL/GenBank/DDBJ databases">
        <title>The new phylogeny of genus Mycobacterium.</title>
        <authorList>
            <person name="Tortoli E."/>
            <person name="Trovato A."/>
            <person name="Cirillo D.M."/>
        </authorList>
    </citation>
    <scope>NUCLEOTIDE SEQUENCE [LARGE SCALE GENOMIC DNA]</scope>
    <source>
        <strain evidence="3 4">ATCC 33027</strain>
    </source>
</reference>
<dbReference type="PANTHER" id="PTHR48228">
    <property type="entry name" value="SUCCINYL-COA--D-CITRAMALATE COA-TRANSFERASE"/>
    <property type="match status" value="1"/>
</dbReference>
<dbReference type="OrthoDB" id="9797653at2"/>
<protein>
    <submittedName>
        <fullName evidence="3">CoA transferase</fullName>
    </submittedName>
</protein>
<dbReference type="Gene3D" id="3.30.1540.10">
    <property type="entry name" value="formyl-coa transferase, domain 3"/>
    <property type="match status" value="2"/>
</dbReference>
<gene>
    <name evidence="3" type="ORF">CG716_12940</name>
</gene>
<keyword evidence="2 3" id="KW-0808">Transferase</keyword>
<comment type="similarity">
    <text evidence="1">Belongs to the CoA-transferase III family.</text>
</comment>
<accession>A0A255DJI5</accession>
<dbReference type="RefSeq" id="WP_094480083.1">
    <property type="nucleotide sequence ID" value="NZ_NOZR01000009.1"/>
</dbReference>
<dbReference type="GO" id="GO:0016740">
    <property type="term" value="F:transferase activity"/>
    <property type="evidence" value="ECO:0007669"/>
    <property type="project" value="UniProtKB-KW"/>
</dbReference>
<organism evidence="3 4">
    <name type="scientific">Mycolicibacterium sphagni</name>
    <dbReference type="NCBI Taxonomy" id="1786"/>
    <lineage>
        <taxon>Bacteria</taxon>
        <taxon>Bacillati</taxon>
        <taxon>Actinomycetota</taxon>
        <taxon>Actinomycetes</taxon>
        <taxon>Mycobacteriales</taxon>
        <taxon>Mycobacteriaceae</taxon>
        <taxon>Mycolicibacterium</taxon>
    </lineage>
</organism>
<comment type="caution">
    <text evidence="3">The sequence shown here is derived from an EMBL/GenBank/DDBJ whole genome shotgun (WGS) entry which is preliminary data.</text>
</comment>
<keyword evidence="4" id="KW-1185">Reference proteome</keyword>
<dbReference type="AlphaFoldDB" id="A0A255DJI5"/>
<evidence type="ECO:0000256" key="2">
    <source>
        <dbReference type="ARBA" id="ARBA00022679"/>
    </source>
</evidence>
<dbReference type="Pfam" id="PF02515">
    <property type="entry name" value="CoA_transf_3"/>
    <property type="match status" value="2"/>
</dbReference>
<evidence type="ECO:0000313" key="4">
    <source>
        <dbReference type="Proteomes" id="UP000216063"/>
    </source>
</evidence>
<dbReference type="EMBL" id="NOZR01000009">
    <property type="protein sequence ID" value="OYN79260.1"/>
    <property type="molecule type" value="Genomic_DNA"/>
</dbReference>
<name>A0A255DJI5_9MYCO</name>
<dbReference type="InterPro" id="IPR023606">
    <property type="entry name" value="CoA-Trfase_III_dom_1_sf"/>
</dbReference>